<organism evidence="1 2">
    <name type="scientific">Halteria grandinella</name>
    <dbReference type="NCBI Taxonomy" id="5974"/>
    <lineage>
        <taxon>Eukaryota</taxon>
        <taxon>Sar</taxon>
        <taxon>Alveolata</taxon>
        <taxon>Ciliophora</taxon>
        <taxon>Intramacronucleata</taxon>
        <taxon>Spirotrichea</taxon>
        <taxon>Stichotrichia</taxon>
        <taxon>Sporadotrichida</taxon>
        <taxon>Halteriidae</taxon>
        <taxon>Halteria</taxon>
    </lineage>
</organism>
<accession>A0A8J8T2K0</accession>
<dbReference type="SUPFAM" id="SSF57850">
    <property type="entry name" value="RING/U-box"/>
    <property type="match status" value="1"/>
</dbReference>
<name>A0A8J8T2K0_HALGN</name>
<dbReference type="Proteomes" id="UP000785679">
    <property type="component" value="Unassembled WGS sequence"/>
</dbReference>
<evidence type="ECO:0000313" key="2">
    <source>
        <dbReference type="Proteomes" id="UP000785679"/>
    </source>
</evidence>
<dbReference type="InterPro" id="IPR013083">
    <property type="entry name" value="Znf_RING/FYVE/PHD"/>
</dbReference>
<dbReference type="Gene3D" id="3.30.40.10">
    <property type="entry name" value="Zinc/RING finger domain, C3HC4 (zinc finger)"/>
    <property type="match status" value="1"/>
</dbReference>
<dbReference type="EMBL" id="RRYP01008222">
    <property type="protein sequence ID" value="TNV79924.1"/>
    <property type="molecule type" value="Genomic_DNA"/>
</dbReference>
<protein>
    <recommendedName>
        <fullName evidence="3">RING-type domain-containing protein</fullName>
    </recommendedName>
</protein>
<evidence type="ECO:0008006" key="3">
    <source>
        <dbReference type="Google" id="ProtNLM"/>
    </source>
</evidence>
<dbReference type="AlphaFoldDB" id="A0A8J8T2K0"/>
<keyword evidence="2" id="KW-1185">Reference proteome</keyword>
<evidence type="ECO:0000313" key="1">
    <source>
        <dbReference type="EMBL" id="TNV79924.1"/>
    </source>
</evidence>
<comment type="caution">
    <text evidence="1">The sequence shown here is derived from an EMBL/GenBank/DDBJ whole genome shotgun (WGS) entry which is preliminary data.</text>
</comment>
<reference evidence="1" key="1">
    <citation type="submission" date="2019-06" db="EMBL/GenBank/DDBJ databases">
        <authorList>
            <person name="Zheng W."/>
        </authorList>
    </citation>
    <scope>NUCLEOTIDE SEQUENCE</scope>
    <source>
        <strain evidence="1">QDHG01</strain>
    </source>
</reference>
<sequence length="118" mass="13943">MLKQYGHTFCRSCVQQYKMTQGQCPLDQIQRSKAIVNYQVLKKVESQQQRHLKNINKEFKPSCEQHMGQELILCQKCLSPSLIEDTLQSLYNNHLISYEQLKPQILYQQVDSITIKWP</sequence>
<proteinExistence type="predicted"/>
<gene>
    <name evidence="1" type="ORF">FGO68_gene6188</name>
</gene>